<gene>
    <name evidence="1" type="ORF">YALI1_E10140g</name>
</gene>
<dbReference type="EMBL" id="CP017557">
    <property type="protein sequence ID" value="AOW05121.1"/>
    <property type="molecule type" value="Genomic_DNA"/>
</dbReference>
<protein>
    <submittedName>
        <fullName evidence="1">Uncharacterized protein</fullName>
    </submittedName>
</protein>
<proteinExistence type="predicted"/>
<dbReference type="Proteomes" id="UP000182444">
    <property type="component" value="Chromosome 1E"/>
</dbReference>
<name>A0A1D8NHL2_YARLL</name>
<organism evidence="1 2">
    <name type="scientific">Yarrowia lipolytica</name>
    <name type="common">Candida lipolytica</name>
    <dbReference type="NCBI Taxonomy" id="4952"/>
    <lineage>
        <taxon>Eukaryota</taxon>
        <taxon>Fungi</taxon>
        <taxon>Dikarya</taxon>
        <taxon>Ascomycota</taxon>
        <taxon>Saccharomycotina</taxon>
        <taxon>Dipodascomycetes</taxon>
        <taxon>Dipodascales</taxon>
        <taxon>Dipodascales incertae sedis</taxon>
        <taxon>Yarrowia</taxon>
    </lineage>
</organism>
<reference evidence="1 2" key="1">
    <citation type="journal article" date="2016" name="PLoS ONE">
        <title>Sequence Assembly of Yarrowia lipolytica Strain W29/CLIB89 Shows Transposable Element Diversity.</title>
        <authorList>
            <person name="Magnan C."/>
            <person name="Yu J."/>
            <person name="Chang I."/>
            <person name="Jahn E."/>
            <person name="Kanomata Y."/>
            <person name="Wu J."/>
            <person name="Zeller M."/>
            <person name="Oakes M."/>
            <person name="Baldi P."/>
            <person name="Sandmeyer S."/>
        </authorList>
    </citation>
    <scope>NUCLEOTIDE SEQUENCE [LARGE SCALE GENOMIC DNA]</scope>
    <source>
        <strain evidence="2">CLIB89(W29)</strain>
    </source>
</reference>
<sequence length="84" mass="9636">MHLYNGVRKSLTSDKDQACCYSGRSLTSEPWTTLVCSHVPLSKRNYLPRVQYPCLAQLVFDNLIRLKTPENSPFVAEHFPEVTH</sequence>
<evidence type="ECO:0000313" key="1">
    <source>
        <dbReference type="EMBL" id="AOW05121.1"/>
    </source>
</evidence>
<dbReference type="GeneID" id="94583545"/>
<dbReference type="RefSeq" id="XP_068139037.1">
    <property type="nucleotide sequence ID" value="XM_068282936.1"/>
</dbReference>
<dbReference type="VEuPathDB" id="FungiDB:YALI1_E10140g"/>
<dbReference type="AlphaFoldDB" id="A0A1D8NHL2"/>
<accession>A0A1D8NHL2</accession>
<evidence type="ECO:0000313" key="2">
    <source>
        <dbReference type="Proteomes" id="UP000182444"/>
    </source>
</evidence>